<evidence type="ECO:0000313" key="1">
    <source>
        <dbReference type="EMBL" id="QDB74130.1"/>
    </source>
</evidence>
<evidence type="ECO:0000313" key="2">
    <source>
        <dbReference type="Proteomes" id="UP000316128"/>
    </source>
</evidence>
<dbReference type="Proteomes" id="UP000316128">
    <property type="component" value="Segment"/>
</dbReference>
<protein>
    <recommendedName>
        <fullName evidence="3">DNA recombination-mediator protein A</fullName>
    </recommendedName>
</protein>
<evidence type="ECO:0008006" key="3">
    <source>
        <dbReference type="Google" id="ProtNLM"/>
    </source>
</evidence>
<accession>A0A4Y5TXI8</accession>
<sequence length="192" mass="21618">MKYYTGVGSRETPEHILKFIEEVAYWLAGRGYTGRSGSAAGADTAFEQGFNHHEIVNGVSDHVSFEAYLPWKGFSDIREDSTHIVTPELPNYNEALEIASTIHPAWNRLSRGAKALHTRNVYQVLGLDLNTPSCVLFCYAQPTYNKHKELTGVKGGTNTAVQLAMKHNIPIYNFYLQEDIDKVKSMMEKYKA</sequence>
<gene>
    <name evidence="1" type="ORF">2L372D_216</name>
</gene>
<keyword evidence="2" id="KW-1185">Reference proteome</keyword>
<name>A0A4Y5TXI8_9CAUD</name>
<dbReference type="EMBL" id="MK804893">
    <property type="protein sequence ID" value="QDB74130.1"/>
    <property type="molecule type" value="Genomic_DNA"/>
</dbReference>
<reference evidence="1 2" key="1">
    <citation type="submission" date="2019-04" db="EMBL/GenBank/DDBJ databases">
        <title>Nine Novel Phages from a Plateau Lake in Southwest China Provide Insights into Aeromonas Phage Diversity.</title>
        <authorList>
            <person name="Xiao W."/>
            <person name="Bai M."/>
            <person name="Wang Y."/>
            <person name="Cui X."/>
        </authorList>
    </citation>
    <scope>NUCLEOTIDE SEQUENCE [LARGE SCALE GENOMIC DNA]</scope>
</reference>
<organism evidence="1 2">
    <name type="scientific">Aeromonas phage 2L372D</name>
    <dbReference type="NCBI Taxonomy" id="2588097"/>
    <lineage>
        <taxon>Viruses</taxon>
        <taxon>Duplodnaviria</taxon>
        <taxon>Heunggongvirae</taxon>
        <taxon>Uroviricota</taxon>
        <taxon>Caudoviricetes</taxon>
        <taxon>Plateaulakevirus</taxon>
        <taxon>Plateaulakevirus pv2L372D</taxon>
    </lineage>
</organism>
<proteinExistence type="predicted"/>